<dbReference type="Pfam" id="PF00041">
    <property type="entry name" value="fn3"/>
    <property type="match status" value="1"/>
</dbReference>
<evidence type="ECO:0000259" key="2">
    <source>
        <dbReference type="PROSITE" id="PS50853"/>
    </source>
</evidence>
<accession>B5EAA8</accession>
<name>B5EAA8_CITBB</name>
<dbReference type="OrthoDB" id="5394147at2"/>
<dbReference type="PROSITE" id="PS50853">
    <property type="entry name" value="FN3"/>
    <property type="match status" value="1"/>
</dbReference>
<dbReference type="SUPFAM" id="SSF49265">
    <property type="entry name" value="Fibronectin type III"/>
    <property type="match status" value="1"/>
</dbReference>
<keyword evidence="1" id="KW-0732">Signal</keyword>
<dbReference type="SMART" id="SM00060">
    <property type="entry name" value="FN3"/>
    <property type="match status" value="1"/>
</dbReference>
<proteinExistence type="predicted"/>
<gene>
    <name evidence="3" type="ordered locus">Gbem_1798</name>
</gene>
<evidence type="ECO:0000256" key="1">
    <source>
        <dbReference type="SAM" id="SignalP"/>
    </source>
</evidence>
<dbReference type="STRING" id="404380.Gbem_1798"/>
<dbReference type="InterPro" id="IPR003961">
    <property type="entry name" value="FN3_dom"/>
</dbReference>
<dbReference type="InterPro" id="IPR036116">
    <property type="entry name" value="FN3_sf"/>
</dbReference>
<keyword evidence="4" id="KW-1185">Reference proteome</keyword>
<dbReference type="HOGENOM" id="CLU_007494_0_0_7"/>
<dbReference type="AlphaFoldDB" id="B5EAA8"/>
<sequence>MKKLKAITATALGVLMYTSVASAAVLFSEDFNAQPDWSPSQGTSGATCIPGQNCATPIPTGFYDYRLAGTEACSNLDGKHNTLNINGLHPRGTGKSFMMWNEPCYSRSGSWGSDGLLGIDFAPQNEVYVRYWIQFQPDWRWDGDGSVGGRAVGTATTSPMEKFMHISHLNTGNTNFWDFFSGTQNKPRFTPQLAKFGGGSYRLQFNLPHSPLTAARDSSASFTTNVFLGAAPLDMNVPGPGGLPAAPRDGKWHCFEFYVKLNSAGGVADGVSKVWYDGALVGSTTNAVWIPLGDDPAQWKWNHAWLGGNNANLYLPANEQWYAIDDVVVSTTYSGPPAQPGSVTATASAANTVSLRWSPGSNGVPFSLNGYRIYYGKDATNLNMKVDVGNVQQYSISSLDPSTKYYFAVSAYNKGSYDSNDNEGMPSVTASATTVSSSTTTTTTADAVAPVASISSPATGSTVSGNVTINVAASDNVAVSKVELYLNGSIFGVVGSAPYTLSWNTANNPNATYTLTAKAYDAAGNVGQASSSVTVKNAVAVTDASAPVISSFTMPASATSLTVPVTAFAATDDVGVTGYQITESATAPAAGATTWKATAPTSCTFSAAGIRTAYAWCKDASGKVSAAKTAQVNITTATTTTGDTTAPVVSIASPVTGSTVKGAVTVSANATDNVGVKKAEFYVNGVLKLTSTTAPYSVTWGTTNYPNGSNSVTVKAYDAAGNVGQATSTVTIMNGDTTAPKVSITSPTSGSTAKGVVTVSANVTDNVGVKKVEFYVNGVLKLTSTAAPYTVTWGTTNYPNGSNSVTIKGYDAAGNVGQATTTVTVAN</sequence>
<dbReference type="eggNOG" id="COG4932">
    <property type="taxonomic scope" value="Bacteria"/>
</dbReference>
<dbReference type="Pfam" id="PF17957">
    <property type="entry name" value="Big_7"/>
    <property type="match status" value="3"/>
</dbReference>
<dbReference type="RefSeq" id="WP_012530232.1">
    <property type="nucleotide sequence ID" value="NC_011146.1"/>
</dbReference>
<feature type="signal peptide" evidence="1">
    <location>
        <begin position="1"/>
        <end position="23"/>
    </location>
</feature>
<protein>
    <submittedName>
        <fullName evidence="3">Repeat-containing protein</fullName>
    </submittedName>
</protein>
<dbReference type="Gene3D" id="2.60.40.10">
    <property type="entry name" value="Immunoglobulins"/>
    <property type="match status" value="4"/>
</dbReference>
<dbReference type="InterPro" id="IPR013783">
    <property type="entry name" value="Ig-like_fold"/>
</dbReference>
<reference evidence="3 4" key="1">
    <citation type="submission" date="2008-07" db="EMBL/GenBank/DDBJ databases">
        <title>Complete sequence of Geobacter bemidjiensis BEM.</title>
        <authorList>
            <consortium name="US DOE Joint Genome Institute"/>
            <person name="Lucas S."/>
            <person name="Copeland A."/>
            <person name="Lapidus A."/>
            <person name="Glavina del Rio T."/>
            <person name="Dalin E."/>
            <person name="Tice H."/>
            <person name="Bruce D."/>
            <person name="Goodwin L."/>
            <person name="Pitluck S."/>
            <person name="Kiss H."/>
            <person name="Brettin T."/>
            <person name="Detter J.C."/>
            <person name="Han C."/>
            <person name="Kuske C.R."/>
            <person name="Schmutz J."/>
            <person name="Larimer F."/>
            <person name="Land M."/>
            <person name="Hauser L."/>
            <person name="Kyrpides N."/>
            <person name="Lykidis A."/>
            <person name="Lovley D."/>
            <person name="Richardson P."/>
        </authorList>
    </citation>
    <scope>NUCLEOTIDE SEQUENCE [LARGE SCALE GENOMIC DNA]</scope>
    <source>
        <strain evidence="4">ATCC BAA-1014 / DSM 16622 / JCM 12645 / Bem</strain>
    </source>
</reference>
<evidence type="ECO:0000313" key="4">
    <source>
        <dbReference type="Proteomes" id="UP000008825"/>
    </source>
</evidence>
<dbReference type="EMBL" id="CP001124">
    <property type="protein sequence ID" value="ACH38814.1"/>
    <property type="molecule type" value="Genomic_DNA"/>
</dbReference>
<evidence type="ECO:0000313" key="3">
    <source>
        <dbReference type="EMBL" id="ACH38814.1"/>
    </source>
</evidence>
<feature type="domain" description="Fibronectin type-III" evidence="2">
    <location>
        <begin position="339"/>
        <end position="437"/>
    </location>
</feature>
<feature type="chain" id="PRO_5002829764" evidence="1">
    <location>
        <begin position="24"/>
        <end position="827"/>
    </location>
</feature>
<dbReference type="Proteomes" id="UP000008825">
    <property type="component" value="Chromosome"/>
</dbReference>
<dbReference type="CDD" id="cd00063">
    <property type="entry name" value="FN3"/>
    <property type="match status" value="1"/>
</dbReference>
<dbReference type="eggNOG" id="COG1404">
    <property type="taxonomic scope" value="Bacteria"/>
</dbReference>
<organism evidence="3 4">
    <name type="scientific">Citrifermentans bemidjiense (strain ATCC BAA-1014 / DSM 16622 / JCM 12645 / Bem)</name>
    <name type="common">Geobacter bemidjiensis</name>
    <dbReference type="NCBI Taxonomy" id="404380"/>
    <lineage>
        <taxon>Bacteria</taxon>
        <taxon>Pseudomonadati</taxon>
        <taxon>Thermodesulfobacteriota</taxon>
        <taxon>Desulfuromonadia</taxon>
        <taxon>Geobacterales</taxon>
        <taxon>Geobacteraceae</taxon>
        <taxon>Citrifermentans</taxon>
    </lineage>
</organism>
<dbReference type="KEGG" id="gbm:Gbem_1798"/>
<reference evidence="3 4" key="2">
    <citation type="journal article" date="2010" name="BMC Genomics">
        <title>The genome of Geobacter bemidjiensis, exemplar for the subsurface clade of Geobacter species that predominate in Fe(III)-reducing subsurface environments.</title>
        <authorList>
            <person name="Aklujkar M."/>
            <person name="Young N.D."/>
            <person name="Holmes D."/>
            <person name="Chavan M."/>
            <person name="Risso C."/>
            <person name="Kiss H.E."/>
            <person name="Han C.S."/>
            <person name="Land M.L."/>
            <person name="Lovley D.R."/>
        </authorList>
    </citation>
    <scope>NUCLEOTIDE SEQUENCE [LARGE SCALE GENOMIC DNA]</scope>
    <source>
        <strain evidence="4">ATCC BAA-1014 / DSM 16622 / JCM 12645 / Bem</strain>
    </source>
</reference>
<dbReference type="Gene3D" id="2.60.120.200">
    <property type="match status" value="1"/>
</dbReference>